<evidence type="ECO:0000256" key="4">
    <source>
        <dbReference type="ARBA" id="ARBA00022829"/>
    </source>
</evidence>
<dbReference type="GO" id="GO:0072686">
    <property type="term" value="C:mitotic spindle"/>
    <property type="evidence" value="ECO:0007669"/>
    <property type="project" value="TreeGrafter"/>
</dbReference>
<evidence type="ECO:0000256" key="2">
    <source>
        <dbReference type="ARBA" id="ARBA00012489"/>
    </source>
</evidence>
<keyword evidence="7" id="KW-1185">Reference proteome</keyword>
<dbReference type="GO" id="GO:0006508">
    <property type="term" value="P:proteolysis"/>
    <property type="evidence" value="ECO:0007669"/>
    <property type="project" value="InterPro"/>
</dbReference>
<dbReference type="PANTHER" id="PTHR12792:SF0">
    <property type="entry name" value="SEPARIN"/>
    <property type="match status" value="1"/>
</dbReference>
<dbReference type="KEGG" id="nvi:100286823"/>
<evidence type="ECO:0000256" key="3">
    <source>
        <dbReference type="ARBA" id="ARBA00022801"/>
    </source>
</evidence>
<feature type="domain" description="Peptidase C50" evidence="5">
    <location>
        <begin position="461"/>
        <end position="557"/>
    </location>
</feature>
<protein>
    <recommendedName>
        <fullName evidence="2">separase</fullName>
        <ecNumber evidence="2">3.4.22.49</ecNumber>
    </recommendedName>
</protein>
<reference evidence="6" key="1">
    <citation type="submission" date="2021-01" db="UniProtKB">
        <authorList>
            <consortium name="EnsemblMetazoa"/>
        </authorList>
    </citation>
    <scope>IDENTIFICATION</scope>
</reference>
<dbReference type="OMA" id="AWNLAVE"/>
<dbReference type="GO" id="GO:0005634">
    <property type="term" value="C:nucleus"/>
    <property type="evidence" value="ECO:0007669"/>
    <property type="project" value="InterPro"/>
</dbReference>
<keyword evidence="4" id="KW-0159">Chromosome partition</keyword>
<name>A0A7M7IVE0_NASVI</name>
<proteinExistence type="predicted"/>
<accession>A0A7M7IVE0</accession>
<dbReference type="AlphaFoldDB" id="A0A7M7IVE0"/>
<dbReference type="SMR" id="A0A7M7IVE0"/>
<dbReference type="Pfam" id="PF03568">
    <property type="entry name" value="Separin_C"/>
    <property type="match status" value="1"/>
</dbReference>
<dbReference type="InterPro" id="IPR005314">
    <property type="entry name" value="Peptidase_C50"/>
</dbReference>
<comment type="catalytic activity">
    <reaction evidence="1">
        <text>All bonds known to be hydrolyzed by this endopeptidase have arginine in P1 and an acidic residue in P4. P6 is often occupied by an acidic residue or by a hydroxy-amino-acid residue, the phosphorylation of which enhances cleavage.</text>
        <dbReference type="EC" id="3.4.22.49"/>
    </reaction>
</comment>
<evidence type="ECO:0000259" key="5">
    <source>
        <dbReference type="PROSITE" id="PS51700"/>
    </source>
</evidence>
<dbReference type="PANTHER" id="PTHR12792">
    <property type="entry name" value="EXTRA SPINDLE POLES 1-RELATED"/>
    <property type="match status" value="1"/>
</dbReference>
<sequence>MSSPGVLREVPCAKNTVISSAIFSDYLKPQVLDYDSYVSSVSLDKTQISNGESKEKSSSMLDDVLGRILRKRKTSKKKTQMTVKKFDAEMDKFINSSLLNVAVVESSSTYKMMAMSCFALGKDLEACCYLIASHAACLRQQIMYRTMKMSLRHRVLSEPMVNNLNVKDLDTDHVLGNTNPATLVATLKELPTEWYVVQITAEHENLKHIRRRVQPEETAYSLKPSHGLYIMTLPTGKNASYPVCVEVPKPCSDSKYDIRTEVESLLNSNKSDLSNIYNNNDLYWKMRRRQNEQMNAAITELEFSWLREWRVLLLADYLECLDLVKDIHDMIDKLIADSSIKEFPVKTRWLLKKIACGACHLQPYEIERAVKKLLPKQEKLAKNMILSIVAKIKVMEPLKTAKRKTLILIVDECLDLLSFESIKLLKHQPVTRFPSLHIAYALFKQHQGTIQAGYKIIKKSEDLGTFIVNPSSDLVKMENRMKSFIQYWLPNWKGLYGAKPELEFFKNALKLYHVLLYSGHGSGIQFLNGEEIERMRVLASVLLFGCSSIKLIPAGGRMPAYGVSNQYLMACSPCILGMLWEVTDGDIDLMTAKLMSKWASSEDKRSWNGVKESLWYHGKLEFQGRVANVKNEPDMLLAVAKSKDVCKQYMTSAAIVVRGLPVKLVD</sequence>
<keyword evidence="3" id="KW-0378">Hydrolase</keyword>
<dbReference type="EC" id="3.4.22.49" evidence="2"/>
<organism evidence="6 7">
    <name type="scientific">Nasonia vitripennis</name>
    <name type="common">Parasitic wasp</name>
    <dbReference type="NCBI Taxonomy" id="7425"/>
    <lineage>
        <taxon>Eukaryota</taxon>
        <taxon>Metazoa</taxon>
        <taxon>Ecdysozoa</taxon>
        <taxon>Arthropoda</taxon>
        <taxon>Hexapoda</taxon>
        <taxon>Insecta</taxon>
        <taxon>Pterygota</taxon>
        <taxon>Neoptera</taxon>
        <taxon>Endopterygota</taxon>
        <taxon>Hymenoptera</taxon>
        <taxon>Apocrita</taxon>
        <taxon>Proctotrupomorpha</taxon>
        <taxon>Chalcidoidea</taxon>
        <taxon>Pteromalidae</taxon>
        <taxon>Pteromalinae</taxon>
        <taxon>Nasonia</taxon>
    </lineage>
</organism>
<dbReference type="InterPro" id="IPR030397">
    <property type="entry name" value="SEPARIN_core_dom"/>
</dbReference>
<dbReference type="InParanoid" id="A0A7M7IVE0"/>
<dbReference type="GO" id="GO:0051307">
    <property type="term" value="P:meiotic chromosome separation"/>
    <property type="evidence" value="ECO:0007669"/>
    <property type="project" value="TreeGrafter"/>
</dbReference>
<dbReference type="GO" id="GO:0004197">
    <property type="term" value="F:cysteine-type endopeptidase activity"/>
    <property type="evidence" value="ECO:0007669"/>
    <property type="project" value="InterPro"/>
</dbReference>
<dbReference type="Proteomes" id="UP000002358">
    <property type="component" value="Chromosome 4"/>
</dbReference>
<evidence type="ECO:0000313" key="6">
    <source>
        <dbReference type="EnsemblMetazoa" id="XP_016845341"/>
    </source>
</evidence>
<dbReference type="PROSITE" id="PS51700">
    <property type="entry name" value="SEPARIN"/>
    <property type="match status" value="1"/>
</dbReference>
<evidence type="ECO:0000313" key="7">
    <source>
        <dbReference type="Proteomes" id="UP000002358"/>
    </source>
</evidence>
<dbReference type="GO" id="GO:0005737">
    <property type="term" value="C:cytoplasm"/>
    <property type="evidence" value="ECO:0007669"/>
    <property type="project" value="TreeGrafter"/>
</dbReference>
<dbReference type="OrthoDB" id="10255632at2759"/>
<evidence type="ECO:0000256" key="1">
    <source>
        <dbReference type="ARBA" id="ARBA00000451"/>
    </source>
</evidence>
<dbReference type="EnsemblMetazoa" id="XM_016989852">
    <property type="protein sequence ID" value="XP_016845341"/>
    <property type="gene ID" value="LOC100286823"/>
</dbReference>
<gene>
    <name evidence="6" type="primary">100286823</name>
</gene>